<protein>
    <submittedName>
        <fullName evidence="3">ABC transporter substrate-binding protein</fullName>
    </submittedName>
</protein>
<dbReference type="InterPro" id="IPR039424">
    <property type="entry name" value="SBP_5"/>
</dbReference>
<evidence type="ECO:0000256" key="1">
    <source>
        <dbReference type="ARBA" id="ARBA00022729"/>
    </source>
</evidence>
<name>A0ABU2DRM5_9MICC</name>
<dbReference type="PANTHER" id="PTHR30290">
    <property type="entry name" value="PERIPLASMIC BINDING COMPONENT OF ABC TRANSPORTER"/>
    <property type="match status" value="1"/>
</dbReference>
<dbReference type="EMBL" id="JAVKGR010000004">
    <property type="protein sequence ID" value="MDR8019020.1"/>
    <property type="molecule type" value="Genomic_DNA"/>
</dbReference>
<feature type="domain" description="Solute-binding protein family 5" evidence="2">
    <location>
        <begin position="89"/>
        <end position="417"/>
    </location>
</feature>
<dbReference type="CDD" id="cd08494">
    <property type="entry name" value="PBP2_NikA_DppA_OppA_like_6"/>
    <property type="match status" value="1"/>
</dbReference>
<gene>
    <name evidence="3" type="ORF">RIL96_05510</name>
</gene>
<dbReference type="InterPro" id="IPR000914">
    <property type="entry name" value="SBP_5_dom"/>
</dbReference>
<dbReference type="SUPFAM" id="SSF53850">
    <property type="entry name" value="Periplasmic binding protein-like II"/>
    <property type="match status" value="1"/>
</dbReference>
<dbReference type="PIRSF" id="PIRSF002741">
    <property type="entry name" value="MppA"/>
    <property type="match status" value="1"/>
</dbReference>
<reference evidence="3 4" key="1">
    <citation type="submission" date="2023-09" db="EMBL/GenBank/DDBJ databases">
        <title>Description of three actinobacteria isolated from air of manufacturing shop in a pharmaceutical factory.</title>
        <authorList>
            <person name="Zhang D.-F."/>
        </authorList>
    </citation>
    <scope>NUCLEOTIDE SEQUENCE [LARGE SCALE GENOMIC DNA]</scope>
    <source>
        <strain evidence="3 4">LY-0111</strain>
    </source>
</reference>
<keyword evidence="1" id="KW-0732">Signal</keyword>
<organism evidence="3 4">
    <name type="scientific">Nesterenkonia aerolata</name>
    <dbReference type="NCBI Taxonomy" id="3074079"/>
    <lineage>
        <taxon>Bacteria</taxon>
        <taxon>Bacillati</taxon>
        <taxon>Actinomycetota</taxon>
        <taxon>Actinomycetes</taxon>
        <taxon>Micrococcales</taxon>
        <taxon>Micrococcaceae</taxon>
        <taxon>Nesterenkonia</taxon>
    </lineage>
</organism>
<dbReference type="Gene3D" id="3.10.105.10">
    <property type="entry name" value="Dipeptide-binding Protein, Domain 3"/>
    <property type="match status" value="1"/>
</dbReference>
<dbReference type="Gene3D" id="3.40.190.10">
    <property type="entry name" value="Periplasmic binding protein-like II"/>
    <property type="match status" value="1"/>
</dbReference>
<comment type="caution">
    <text evidence="3">The sequence shown here is derived from an EMBL/GenBank/DDBJ whole genome shotgun (WGS) entry which is preliminary data.</text>
</comment>
<dbReference type="InterPro" id="IPR030678">
    <property type="entry name" value="Peptide/Ni-bd"/>
</dbReference>
<sequence length="515" mass="56425">MTHRRSEMQKVSRRNVLLAGLSAPLLLSGCRAGHTAIADPAEAIDGSITLALTAPPSSLDFTRTDGVAIPLVLMSNVFEGLVRIDDSGEPTPLLATDWEISEDRKTYTFELRRNVRFSNGSPFNADSAVFSIERVQSDAWTNGLAAGMDIVESAVAEDDHTLRVELSEPSNAWLWSMGTLIGAMMTEDGVDDLSSAPVGTGPFLVDRWSPGQSLRFLANGDYWGEGPGSASVTIQYFNDATASTNALQAGDVNAVYDMQSPELTTVLERNSDLEIETGTTSGQILLSMNNRAAPFDDVRVRRAVMYAVDRQAIIDTAWGGFGTDTGGSPTPPTDPWFVESSAYPYDPDKARELLREAGQEKLQITFKVPTRPYAQQISEILVSQLHEVGIDVRIESVEFPALWLDEVFTRHDYQMSIIVHSEARDIPVLFGNPEYYLGFDDEQTQELLTEADRSSPEDRDELMEQAVARIVDQAAADTLFIFPNIVVRDRQLSGLPADRPTDELRLAGVTLGGTP</sequence>
<keyword evidence="4" id="KW-1185">Reference proteome</keyword>
<evidence type="ECO:0000313" key="3">
    <source>
        <dbReference type="EMBL" id="MDR8019020.1"/>
    </source>
</evidence>
<accession>A0ABU2DRM5</accession>
<proteinExistence type="predicted"/>
<dbReference type="RefSeq" id="WP_310548015.1">
    <property type="nucleotide sequence ID" value="NZ_JAVKGR010000004.1"/>
</dbReference>
<dbReference type="PROSITE" id="PS51257">
    <property type="entry name" value="PROKAR_LIPOPROTEIN"/>
    <property type="match status" value="1"/>
</dbReference>
<dbReference type="Proteomes" id="UP001251870">
    <property type="component" value="Unassembled WGS sequence"/>
</dbReference>
<dbReference type="PANTHER" id="PTHR30290:SF38">
    <property type="entry name" value="D,D-DIPEPTIDE-BINDING PERIPLASMIC PROTEIN DDPA-RELATED"/>
    <property type="match status" value="1"/>
</dbReference>
<dbReference type="Pfam" id="PF00496">
    <property type="entry name" value="SBP_bac_5"/>
    <property type="match status" value="1"/>
</dbReference>
<evidence type="ECO:0000313" key="4">
    <source>
        <dbReference type="Proteomes" id="UP001251870"/>
    </source>
</evidence>
<evidence type="ECO:0000259" key="2">
    <source>
        <dbReference type="Pfam" id="PF00496"/>
    </source>
</evidence>